<evidence type="ECO:0000313" key="3">
    <source>
        <dbReference type="Proteomes" id="UP000195918"/>
    </source>
</evidence>
<feature type="transmembrane region" description="Helical" evidence="1">
    <location>
        <begin position="20"/>
        <end position="42"/>
    </location>
</feature>
<keyword evidence="1" id="KW-0812">Transmembrane</keyword>
<organism evidence="2 3">
    <name type="scientific">Vagococcus fluvialis bH819</name>
    <dbReference type="NCBI Taxonomy" id="1255619"/>
    <lineage>
        <taxon>Bacteria</taxon>
        <taxon>Bacillati</taxon>
        <taxon>Bacillota</taxon>
        <taxon>Bacilli</taxon>
        <taxon>Lactobacillales</taxon>
        <taxon>Enterococcaceae</taxon>
        <taxon>Vagococcus</taxon>
    </lineage>
</organism>
<dbReference type="RefSeq" id="WP_086952120.1">
    <property type="nucleotide sequence ID" value="NZ_FWFD01000015.1"/>
</dbReference>
<proteinExistence type="predicted"/>
<name>A0A1X6WQB3_9ENTE</name>
<evidence type="ECO:0000313" key="2">
    <source>
        <dbReference type="EMBL" id="SLM86494.1"/>
    </source>
</evidence>
<gene>
    <name evidence="2" type="ORF">FM121_10405</name>
</gene>
<evidence type="ECO:0008006" key="4">
    <source>
        <dbReference type="Google" id="ProtNLM"/>
    </source>
</evidence>
<dbReference type="EMBL" id="FWFD01000015">
    <property type="protein sequence ID" value="SLM86494.1"/>
    <property type="molecule type" value="Genomic_DNA"/>
</dbReference>
<reference evidence="3" key="1">
    <citation type="submission" date="2017-02" db="EMBL/GenBank/DDBJ databases">
        <authorList>
            <person name="Dridi B."/>
        </authorList>
    </citation>
    <scope>NUCLEOTIDE SEQUENCE [LARGE SCALE GENOMIC DNA]</scope>
    <source>
        <strain evidence="3">bH819</strain>
    </source>
</reference>
<keyword evidence="1" id="KW-1133">Transmembrane helix</keyword>
<evidence type="ECO:0000256" key="1">
    <source>
        <dbReference type="SAM" id="Phobius"/>
    </source>
</evidence>
<keyword evidence="1" id="KW-0472">Membrane</keyword>
<dbReference type="OrthoDB" id="2242834at2"/>
<dbReference type="Proteomes" id="UP000195918">
    <property type="component" value="Unassembled WGS sequence"/>
</dbReference>
<feature type="transmembrane region" description="Helical" evidence="1">
    <location>
        <begin position="224"/>
        <end position="245"/>
    </location>
</feature>
<feature type="transmembrane region" description="Helical" evidence="1">
    <location>
        <begin position="191"/>
        <end position="212"/>
    </location>
</feature>
<dbReference type="AlphaFoldDB" id="A0A1X6WQB3"/>
<sequence length="250" mass="28477">MTANLIFKMELFKYMRDKKYLIVTGILAILNICSTIYLVYLIDHASKLYESDSRFLGIFMLFLTLSIFANLAFMFLYPFHLMSMDYKNDVMAMLVASGVNRNRLFFSKIGATLLWSLCVTFVLVFIPGFIVLFKASQTTGMYNLLEDILRTFNLNQSSILGLSFTFVNSYINTLIVISTATILMKGRNLTILVYFAINMLQSILLSVLSLIPISMNFSDLGLSIMNNLLMILISIGMTFFSLSVMKRQNL</sequence>
<keyword evidence="3" id="KW-1185">Reference proteome</keyword>
<feature type="transmembrane region" description="Helical" evidence="1">
    <location>
        <begin position="111"/>
        <end position="133"/>
    </location>
</feature>
<feature type="transmembrane region" description="Helical" evidence="1">
    <location>
        <begin position="159"/>
        <end position="184"/>
    </location>
</feature>
<feature type="transmembrane region" description="Helical" evidence="1">
    <location>
        <begin position="54"/>
        <end position="77"/>
    </location>
</feature>
<accession>A0A1X6WQB3</accession>
<protein>
    <recommendedName>
        <fullName evidence="4">ABC transporter permease protein</fullName>
    </recommendedName>
</protein>